<keyword evidence="1" id="KW-0812">Transmembrane</keyword>
<dbReference type="InterPro" id="IPR021994">
    <property type="entry name" value="DUF3592"/>
</dbReference>
<reference evidence="4" key="1">
    <citation type="submission" date="2016-10" db="EMBL/GenBank/DDBJ databases">
        <authorList>
            <person name="Varghese N."/>
            <person name="Submissions S."/>
        </authorList>
    </citation>
    <scope>NUCLEOTIDE SEQUENCE [LARGE SCALE GENOMIC DNA]</scope>
    <source>
        <strain evidence="4">IMMIB L-1606</strain>
    </source>
</reference>
<evidence type="ECO:0000313" key="3">
    <source>
        <dbReference type="EMBL" id="SDS68629.1"/>
    </source>
</evidence>
<keyword evidence="4" id="KW-1185">Reference proteome</keyword>
<feature type="transmembrane region" description="Helical" evidence="1">
    <location>
        <begin position="12"/>
        <end position="36"/>
    </location>
</feature>
<proteinExistence type="predicted"/>
<keyword evidence="1" id="KW-1133">Transmembrane helix</keyword>
<name>A0A1H1U9P8_9MICC</name>
<dbReference type="AlphaFoldDB" id="A0A1H1U9P8"/>
<evidence type="ECO:0000259" key="2">
    <source>
        <dbReference type="Pfam" id="PF12158"/>
    </source>
</evidence>
<dbReference type="EMBL" id="LT629779">
    <property type="protein sequence ID" value="SDS68629.1"/>
    <property type="molecule type" value="Genomic_DNA"/>
</dbReference>
<dbReference type="Proteomes" id="UP000198751">
    <property type="component" value="Chromosome I"/>
</dbReference>
<accession>A0A1H1U9P8</accession>
<feature type="domain" description="DUF3592" evidence="2">
    <location>
        <begin position="52"/>
        <end position="120"/>
    </location>
</feature>
<evidence type="ECO:0000313" key="4">
    <source>
        <dbReference type="Proteomes" id="UP000198751"/>
    </source>
</evidence>
<dbReference type="Pfam" id="PF12158">
    <property type="entry name" value="DUF3592"/>
    <property type="match status" value="1"/>
</dbReference>
<keyword evidence="1" id="KW-0472">Membrane</keyword>
<gene>
    <name evidence="3" type="ORF">SAMN04489743_0611</name>
</gene>
<evidence type="ECO:0000256" key="1">
    <source>
        <dbReference type="SAM" id="Phobius"/>
    </source>
</evidence>
<organism evidence="3 4">
    <name type="scientific">Pseudarthrobacter equi</name>
    <dbReference type="NCBI Taxonomy" id="728066"/>
    <lineage>
        <taxon>Bacteria</taxon>
        <taxon>Bacillati</taxon>
        <taxon>Actinomycetota</taxon>
        <taxon>Actinomycetes</taxon>
        <taxon>Micrococcales</taxon>
        <taxon>Micrococcaceae</taxon>
        <taxon>Pseudarthrobacter</taxon>
    </lineage>
</organism>
<protein>
    <recommendedName>
        <fullName evidence="2">DUF3592 domain-containing protein</fullName>
    </recommendedName>
</protein>
<sequence length="155" mass="16646">MAYFLVTGTGGILRIILYIVWALFVVAAVFAMVHAIRKTRRQEQLMASWPKVQATVTGSVAGWTSGGGGSSRSRRFFPTYQFTDPRGTLFMGKSEISTAAAPAPGSLVEVAYNPADPSESLQVSSAPQTTLGCLVPFFAVFAVALFWFISVFPLG</sequence>
<feature type="transmembrane region" description="Helical" evidence="1">
    <location>
        <begin position="131"/>
        <end position="152"/>
    </location>
</feature>